<proteinExistence type="predicted"/>
<reference evidence="1" key="1">
    <citation type="submission" date="2019-11" db="EMBL/GenBank/DDBJ databases">
        <title>Nori genome reveals adaptations in red seaweeds to the harsh intertidal environment.</title>
        <authorList>
            <person name="Wang D."/>
            <person name="Mao Y."/>
        </authorList>
    </citation>
    <scope>NUCLEOTIDE SEQUENCE</scope>
    <source>
        <tissue evidence="1">Gametophyte</tissue>
    </source>
</reference>
<dbReference type="EMBL" id="CM020618">
    <property type="protein sequence ID" value="KAK1858637.1"/>
    <property type="molecule type" value="Genomic_DNA"/>
</dbReference>
<accession>A0ACC3BLE5</accession>
<name>A0ACC3BLE5_PYRYE</name>
<dbReference type="Proteomes" id="UP000798662">
    <property type="component" value="Chromosome 1"/>
</dbReference>
<gene>
    <name evidence="1" type="ORF">I4F81_001238</name>
</gene>
<sequence length="243" mass="25895">MRRGAPGTRGRPAANAGPAQLGTPATPPIRLREATKSTRYRLPASTQRRPHAASRPNRSADPPATSATGSTSYERPASSQRRSHAATRPTHATEEPRAAPIDSTGFRRPGSGHRRAHAARHASRTADPPGTATTGRTGCSRAAGRPAHPHPPKPRSRPTGNKRDRSTVCWARADGGRRRIRAAASAATSTQPIRVGRKHLPQLRKRPSRAADRGRLAPTAAGGQPPHQCPRSAATPGSARRRW</sequence>
<protein>
    <submittedName>
        <fullName evidence="1">Uncharacterized protein</fullName>
    </submittedName>
</protein>
<comment type="caution">
    <text evidence="1">The sequence shown here is derived from an EMBL/GenBank/DDBJ whole genome shotgun (WGS) entry which is preliminary data.</text>
</comment>
<keyword evidence="2" id="KW-1185">Reference proteome</keyword>
<evidence type="ECO:0000313" key="1">
    <source>
        <dbReference type="EMBL" id="KAK1858637.1"/>
    </source>
</evidence>
<organism evidence="1 2">
    <name type="scientific">Pyropia yezoensis</name>
    <name type="common">Susabi-nori</name>
    <name type="synonym">Porphyra yezoensis</name>
    <dbReference type="NCBI Taxonomy" id="2788"/>
    <lineage>
        <taxon>Eukaryota</taxon>
        <taxon>Rhodophyta</taxon>
        <taxon>Bangiophyceae</taxon>
        <taxon>Bangiales</taxon>
        <taxon>Bangiaceae</taxon>
        <taxon>Pyropia</taxon>
    </lineage>
</organism>
<evidence type="ECO:0000313" key="2">
    <source>
        <dbReference type="Proteomes" id="UP000798662"/>
    </source>
</evidence>